<dbReference type="OrthoDB" id="1928390at2759"/>
<reference evidence="8 9" key="1">
    <citation type="journal article" date="2014" name="PLoS ONE">
        <title>Global Analysis of Gene Expression Profiles in Physic Nut (Jatropha curcas L.) Seedlings Exposed to Salt Stress.</title>
        <authorList>
            <person name="Zhang L."/>
            <person name="Zhang C."/>
            <person name="Wu P."/>
            <person name="Chen Y."/>
            <person name="Li M."/>
            <person name="Jiang H."/>
            <person name="Wu G."/>
        </authorList>
    </citation>
    <scope>NUCLEOTIDE SEQUENCE [LARGE SCALE GENOMIC DNA]</scope>
    <source>
        <strain evidence="9">cv. GZQX0401</strain>
        <tissue evidence="8">Young leaves</tissue>
    </source>
</reference>
<sequence>MPNKKSLKTMLIEAKANASCKSSYLHEPTPNPFANSKTKISSAASKTEIHENKCPKALIMIKSIAMVKNSQDPYKDFRHSMLQMIFEKEIYAKDDLQHLLYCFLELNSPCQHPVIIKAFTDICNIDVISPNHLLNS</sequence>
<feature type="domain" description="OVATE" evidence="7">
    <location>
        <begin position="66"/>
        <end position="125"/>
    </location>
</feature>
<dbReference type="AlphaFoldDB" id="A0A067KGU4"/>
<evidence type="ECO:0000256" key="4">
    <source>
        <dbReference type="ARBA" id="ARBA00023163"/>
    </source>
</evidence>
<evidence type="ECO:0000256" key="3">
    <source>
        <dbReference type="ARBA" id="ARBA00023015"/>
    </source>
</evidence>
<evidence type="ECO:0000259" key="7">
    <source>
        <dbReference type="PROSITE" id="PS51754"/>
    </source>
</evidence>
<dbReference type="InterPro" id="IPR006458">
    <property type="entry name" value="Ovate_C"/>
</dbReference>
<dbReference type="GO" id="GO:0045892">
    <property type="term" value="P:negative regulation of DNA-templated transcription"/>
    <property type="evidence" value="ECO:0007669"/>
    <property type="project" value="UniProtKB-UniRule"/>
</dbReference>
<proteinExistence type="predicted"/>
<gene>
    <name evidence="8" type="ORF">JCGZ_10854</name>
</gene>
<evidence type="ECO:0000313" key="8">
    <source>
        <dbReference type="EMBL" id="KDP35461.1"/>
    </source>
</evidence>
<evidence type="ECO:0000256" key="6">
    <source>
        <dbReference type="RuleBase" id="RU367028"/>
    </source>
</evidence>
<protein>
    <recommendedName>
        <fullName evidence="6">Transcription repressor</fullName>
    </recommendedName>
    <alternativeName>
        <fullName evidence="6">Ovate family protein</fullName>
    </alternativeName>
</protein>
<dbReference type="Pfam" id="PF04844">
    <property type="entry name" value="Ovate"/>
    <property type="match status" value="1"/>
</dbReference>
<dbReference type="Proteomes" id="UP000027138">
    <property type="component" value="Unassembled WGS sequence"/>
</dbReference>
<accession>A0A067KGU4</accession>
<evidence type="ECO:0000256" key="5">
    <source>
        <dbReference type="ARBA" id="ARBA00023242"/>
    </source>
</evidence>
<evidence type="ECO:0000313" key="9">
    <source>
        <dbReference type="Proteomes" id="UP000027138"/>
    </source>
</evidence>
<comment type="function">
    <text evidence="6">Transcriptional repressor that regulates multiple aspects of plant growth and development.</text>
</comment>
<dbReference type="PANTHER" id="PTHR33057">
    <property type="entry name" value="TRANSCRIPTION REPRESSOR OFP7-RELATED"/>
    <property type="match status" value="1"/>
</dbReference>
<keyword evidence="3 6" id="KW-0805">Transcription regulation</keyword>
<evidence type="ECO:0000256" key="1">
    <source>
        <dbReference type="ARBA" id="ARBA00004123"/>
    </source>
</evidence>
<evidence type="ECO:0000256" key="2">
    <source>
        <dbReference type="ARBA" id="ARBA00022491"/>
    </source>
</evidence>
<organism evidence="8 9">
    <name type="scientific">Jatropha curcas</name>
    <name type="common">Barbados nut</name>
    <dbReference type="NCBI Taxonomy" id="180498"/>
    <lineage>
        <taxon>Eukaryota</taxon>
        <taxon>Viridiplantae</taxon>
        <taxon>Streptophyta</taxon>
        <taxon>Embryophyta</taxon>
        <taxon>Tracheophyta</taxon>
        <taxon>Spermatophyta</taxon>
        <taxon>Magnoliopsida</taxon>
        <taxon>eudicotyledons</taxon>
        <taxon>Gunneridae</taxon>
        <taxon>Pentapetalae</taxon>
        <taxon>rosids</taxon>
        <taxon>fabids</taxon>
        <taxon>Malpighiales</taxon>
        <taxon>Euphorbiaceae</taxon>
        <taxon>Crotonoideae</taxon>
        <taxon>Jatropheae</taxon>
        <taxon>Jatropha</taxon>
    </lineage>
</organism>
<keyword evidence="2 6" id="KW-0678">Repressor</keyword>
<dbReference type="NCBIfam" id="TIGR01568">
    <property type="entry name" value="A_thal_3678"/>
    <property type="match status" value="1"/>
</dbReference>
<comment type="subcellular location">
    <subcellularLocation>
        <location evidence="1 6">Nucleus</location>
    </subcellularLocation>
</comment>
<dbReference type="EMBL" id="KK914486">
    <property type="protein sequence ID" value="KDP35461.1"/>
    <property type="molecule type" value="Genomic_DNA"/>
</dbReference>
<dbReference type="STRING" id="180498.A0A067KGU4"/>
<dbReference type="PROSITE" id="PS51754">
    <property type="entry name" value="OVATE"/>
    <property type="match status" value="1"/>
</dbReference>
<keyword evidence="5 6" id="KW-0539">Nucleus</keyword>
<name>A0A067KGU4_JATCU</name>
<keyword evidence="4 6" id="KW-0804">Transcription</keyword>
<keyword evidence="9" id="KW-1185">Reference proteome</keyword>
<dbReference type="PANTHER" id="PTHR33057:SF211">
    <property type="entry name" value="TRANSCRIPTION REPRESSOR"/>
    <property type="match status" value="1"/>
</dbReference>
<dbReference type="GO" id="GO:0005634">
    <property type="term" value="C:nucleus"/>
    <property type="evidence" value="ECO:0007669"/>
    <property type="project" value="UniProtKB-SubCell"/>
</dbReference>
<dbReference type="InterPro" id="IPR038933">
    <property type="entry name" value="Ovate"/>
</dbReference>